<keyword evidence="8" id="KW-1185">Reference proteome</keyword>
<comment type="caution">
    <text evidence="7">The sequence shown here is derived from an EMBL/GenBank/DDBJ whole genome shotgun (WGS) entry which is preliminary data.</text>
</comment>
<feature type="region of interest" description="Disordered" evidence="5">
    <location>
        <begin position="1"/>
        <end position="40"/>
    </location>
</feature>
<evidence type="ECO:0000256" key="4">
    <source>
        <dbReference type="PROSITE-ProRule" id="PRU00335"/>
    </source>
</evidence>
<dbReference type="AlphaFoldDB" id="A0A367YXC8"/>
<evidence type="ECO:0000313" key="8">
    <source>
        <dbReference type="Proteomes" id="UP000252770"/>
    </source>
</evidence>
<dbReference type="GO" id="GO:0003700">
    <property type="term" value="F:DNA-binding transcription factor activity"/>
    <property type="evidence" value="ECO:0007669"/>
    <property type="project" value="TreeGrafter"/>
</dbReference>
<dbReference type="GO" id="GO:0000976">
    <property type="term" value="F:transcription cis-regulatory region binding"/>
    <property type="evidence" value="ECO:0007669"/>
    <property type="project" value="TreeGrafter"/>
</dbReference>
<dbReference type="InterPro" id="IPR009057">
    <property type="entry name" value="Homeodomain-like_sf"/>
</dbReference>
<dbReference type="PANTHER" id="PTHR30055">
    <property type="entry name" value="HTH-TYPE TRANSCRIPTIONAL REGULATOR RUTR"/>
    <property type="match status" value="1"/>
</dbReference>
<protein>
    <submittedName>
        <fullName evidence="7">TetR/AcrR family transcriptional regulator</fullName>
    </submittedName>
</protein>
<dbReference type="Proteomes" id="UP000252770">
    <property type="component" value="Unassembled WGS sequence"/>
</dbReference>
<evidence type="ECO:0000256" key="2">
    <source>
        <dbReference type="ARBA" id="ARBA00023125"/>
    </source>
</evidence>
<keyword evidence="2 4" id="KW-0238">DNA-binding</keyword>
<evidence type="ECO:0000256" key="5">
    <source>
        <dbReference type="SAM" id="MobiDB-lite"/>
    </source>
</evidence>
<feature type="compositionally biased region" description="Polar residues" evidence="5">
    <location>
        <begin position="1"/>
        <end position="15"/>
    </location>
</feature>
<dbReference type="InterPro" id="IPR001647">
    <property type="entry name" value="HTH_TetR"/>
</dbReference>
<evidence type="ECO:0000256" key="1">
    <source>
        <dbReference type="ARBA" id="ARBA00023015"/>
    </source>
</evidence>
<dbReference type="InterPro" id="IPR036271">
    <property type="entry name" value="Tet_transcr_reg_TetR-rel_C_sf"/>
</dbReference>
<proteinExistence type="predicted"/>
<evidence type="ECO:0000313" key="7">
    <source>
        <dbReference type="EMBL" id="RCK70387.1"/>
    </source>
</evidence>
<dbReference type="SUPFAM" id="SSF48498">
    <property type="entry name" value="Tetracyclin repressor-like, C-terminal domain"/>
    <property type="match status" value="1"/>
</dbReference>
<evidence type="ECO:0000259" key="6">
    <source>
        <dbReference type="PROSITE" id="PS50977"/>
    </source>
</evidence>
<dbReference type="PANTHER" id="PTHR30055:SF234">
    <property type="entry name" value="HTH-TYPE TRANSCRIPTIONAL REGULATOR BETI"/>
    <property type="match status" value="1"/>
</dbReference>
<reference evidence="7 8" key="1">
    <citation type="submission" date="2018-07" db="EMBL/GenBank/DDBJ databases">
        <title>Desertimonas flava gen. nov. sp. nov.</title>
        <authorList>
            <person name="Liu S."/>
        </authorList>
    </citation>
    <scope>NUCLEOTIDE SEQUENCE [LARGE SCALE GENOMIC DNA]</scope>
    <source>
        <strain evidence="7 8">16Sb5-5</strain>
    </source>
</reference>
<sequence length="254" mass="26824">MGSQSIRSTAPASQGSTSPATSPRAPNTAPPTTASLVAGPMRTGLPDEVVMSQWNTHVPLWSTVVPEAYAAGMPSAATTRTRQAVVEAAVACWSTDPSASLGEVAARAGVGRSTLNRHFSGRAELVAAVDQLCRERFRAAAAGARPEEGTGLEALQRLALALLELRDLLGLVFGDDAPIDPDSWEDDEHAELEQVLRRGYADGSLAGDLPPEWLATVLWTTLFGAWLLLREGRFSSHEVGTLMIRTLARGVGSA</sequence>
<evidence type="ECO:0000256" key="3">
    <source>
        <dbReference type="ARBA" id="ARBA00023163"/>
    </source>
</evidence>
<dbReference type="SUPFAM" id="SSF46689">
    <property type="entry name" value="Homeodomain-like"/>
    <property type="match status" value="1"/>
</dbReference>
<gene>
    <name evidence="7" type="ORF">DT076_06980</name>
</gene>
<dbReference type="Pfam" id="PF00440">
    <property type="entry name" value="TetR_N"/>
    <property type="match status" value="1"/>
</dbReference>
<dbReference type="EMBL" id="QOUI01000003">
    <property type="protein sequence ID" value="RCK70387.1"/>
    <property type="molecule type" value="Genomic_DNA"/>
</dbReference>
<feature type="domain" description="HTH tetR-type" evidence="6">
    <location>
        <begin position="79"/>
        <end position="137"/>
    </location>
</feature>
<feature type="DNA-binding region" description="H-T-H motif" evidence="4">
    <location>
        <begin position="100"/>
        <end position="119"/>
    </location>
</feature>
<keyword evidence="3" id="KW-0804">Transcription</keyword>
<dbReference type="Gene3D" id="1.10.357.10">
    <property type="entry name" value="Tetracycline Repressor, domain 2"/>
    <property type="match status" value="1"/>
</dbReference>
<name>A0A367YXC8_9ACTN</name>
<organism evidence="7 8">
    <name type="scientific">Desertihabitans brevis</name>
    <dbReference type="NCBI Taxonomy" id="2268447"/>
    <lineage>
        <taxon>Bacteria</taxon>
        <taxon>Bacillati</taxon>
        <taxon>Actinomycetota</taxon>
        <taxon>Actinomycetes</taxon>
        <taxon>Propionibacteriales</taxon>
        <taxon>Propionibacteriaceae</taxon>
        <taxon>Desertihabitans</taxon>
    </lineage>
</organism>
<dbReference type="PROSITE" id="PS50977">
    <property type="entry name" value="HTH_TETR_2"/>
    <property type="match status" value="1"/>
</dbReference>
<feature type="compositionally biased region" description="Low complexity" evidence="5">
    <location>
        <begin position="16"/>
        <end position="35"/>
    </location>
</feature>
<keyword evidence="1" id="KW-0805">Transcription regulation</keyword>
<accession>A0A367YXC8</accession>
<dbReference type="InterPro" id="IPR050109">
    <property type="entry name" value="HTH-type_TetR-like_transc_reg"/>
</dbReference>